<dbReference type="EMBL" id="CAXLJL010000090">
    <property type="protein sequence ID" value="CAL5131330.1"/>
    <property type="molecule type" value="Genomic_DNA"/>
</dbReference>
<dbReference type="SUPFAM" id="SSF52058">
    <property type="entry name" value="L domain-like"/>
    <property type="match status" value="1"/>
</dbReference>
<dbReference type="Proteomes" id="UP001497525">
    <property type="component" value="Unassembled WGS sequence"/>
</dbReference>
<evidence type="ECO:0000256" key="1">
    <source>
        <dbReference type="SAM" id="MobiDB-lite"/>
    </source>
</evidence>
<dbReference type="AlphaFoldDB" id="A0AAV2T275"/>
<sequence length="240" mass="26872">MGYRIAYCLQIFLPFIADLSLVFAAPGQNCKKSPFTSQFTELCSKHGGTVKERSCIIAERTLGVDWSNCHLSGFPQDTNRKDIRFMFLPGNDISTFNGGFCGLTNLSYLVLGPNNGCPGEQYSWKEYTVLTSNYKKCTGQLDFCETTKKVFYCPPKSRCEFDGPGCLRCVCEQCKDGTKYEQKVYTRGYSVLALMHVDTLQCPDYTFCGWMTFSTLMTRRLSSSPGRPSSPPPSSYGQPC</sequence>
<keyword evidence="2" id="KW-0732">Signal</keyword>
<protein>
    <submittedName>
        <fullName evidence="3">Uncharacterized protein</fullName>
    </submittedName>
</protein>
<dbReference type="PANTHER" id="PTHR15926">
    <property type="entry name" value="ALL-TRANS RETINOIC ACID-INDUCED DIFFERENTIATION FACTOR"/>
    <property type="match status" value="1"/>
</dbReference>
<accession>A0AAV2T275</accession>
<feature type="region of interest" description="Disordered" evidence="1">
    <location>
        <begin position="221"/>
        <end position="240"/>
    </location>
</feature>
<feature type="signal peptide" evidence="2">
    <location>
        <begin position="1"/>
        <end position="24"/>
    </location>
</feature>
<dbReference type="InterPro" id="IPR042350">
    <property type="entry name" value="ATRAID"/>
</dbReference>
<feature type="chain" id="PRO_5043584660" evidence="2">
    <location>
        <begin position="25"/>
        <end position="240"/>
    </location>
</feature>
<reference evidence="3" key="1">
    <citation type="submission" date="2024-06" db="EMBL/GenBank/DDBJ databases">
        <authorList>
            <person name="Liu X."/>
            <person name="Lenzi L."/>
            <person name="Haldenby T S."/>
            <person name="Uol C."/>
        </authorList>
    </citation>
    <scope>NUCLEOTIDE SEQUENCE</scope>
</reference>
<proteinExistence type="predicted"/>
<gene>
    <name evidence="3" type="ORF">CDAUBV1_LOCUS3753</name>
</gene>
<comment type="caution">
    <text evidence="3">The sequence shown here is derived from an EMBL/GenBank/DDBJ whole genome shotgun (WGS) entry which is preliminary data.</text>
</comment>
<evidence type="ECO:0000313" key="3">
    <source>
        <dbReference type="EMBL" id="CAL5131330.1"/>
    </source>
</evidence>
<organism evidence="3 4">
    <name type="scientific">Calicophoron daubneyi</name>
    <name type="common">Rumen fluke</name>
    <name type="synonym">Paramphistomum daubneyi</name>
    <dbReference type="NCBI Taxonomy" id="300641"/>
    <lineage>
        <taxon>Eukaryota</taxon>
        <taxon>Metazoa</taxon>
        <taxon>Spiralia</taxon>
        <taxon>Lophotrochozoa</taxon>
        <taxon>Platyhelminthes</taxon>
        <taxon>Trematoda</taxon>
        <taxon>Digenea</taxon>
        <taxon>Plagiorchiida</taxon>
        <taxon>Pronocephalata</taxon>
        <taxon>Paramphistomoidea</taxon>
        <taxon>Paramphistomidae</taxon>
        <taxon>Calicophoron</taxon>
    </lineage>
</organism>
<dbReference type="PANTHER" id="PTHR15926:SF1">
    <property type="entry name" value="ALL-TRANS RETINOIC ACID-INDUCED DIFFERENTIATION FACTOR"/>
    <property type="match status" value="1"/>
</dbReference>
<evidence type="ECO:0000256" key="2">
    <source>
        <dbReference type="SAM" id="SignalP"/>
    </source>
</evidence>
<evidence type="ECO:0000313" key="4">
    <source>
        <dbReference type="Proteomes" id="UP001497525"/>
    </source>
</evidence>
<name>A0AAV2T275_CALDB</name>